<evidence type="ECO:0000256" key="3">
    <source>
        <dbReference type="ARBA" id="ARBA00009105"/>
    </source>
</evidence>
<evidence type="ECO:0000256" key="9">
    <source>
        <dbReference type="ARBA" id="ARBA00023136"/>
    </source>
</evidence>
<dbReference type="Pfam" id="PF11051">
    <property type="entry name" value="Mannosyl_trans3"/>
    <property type="match status" value="2"/>
</dbReference>
<dbReference type="Proteomes" id="UP000235672">
    <property type="component" value="Unassembled WGS sequence"/>
</dbReference>
<proteinExistence type="inferred from homology"/>
<evidence type="ECO:0000313" key="11">
    <source>
        <dbReference type="Proteomes" id="UP000235672"/>
    </source>
</evidence>
<dbReference type="STRING" id="1745343.A0A2J6Q675"/>
<dbReference type="InterPro" id="IPR022751">
    <property type="entry name" value="Alpha_mannosyltransferase"/>
</dbReference>
<evidence type="ECO:0000256" key="5">
    <source>
        <dbReference type="ARBA" id="ARBA00022692"/>
    </source>
</evidence>
<dbReference type="GO" id="GO:0000139">
    <property type="term" value="C:Golgi membrane"/>
    <property type="evidence" value="ECO:0007669"/>
    <property type="project" value="UniProtKB-SubCell"/>
</dbReference>
<organism evidence="10 11">
    <name type="scientific">Hyaloscypha hepaticicola</name>
    <dbReference type="NCBI Taxonomy" id="2082293"/>
    <lineage>
        <taxon>Eukaryota</taxon>
        <taxon>Fungi</taxon>
        <taxon>Dikarya</taxon>
        <taxon>Ascomycota</taxon>
        <taxon>Pezizomycotina</taxon>
        <taxon>Leotiomycetes</taxon>
        <taxon>Helotiales</taxon>
        <taxon>Hyaloscyphaceae</taxon>
        <taxon>Hyaloscypha</taxon>
    </lineage>
</organism>
<keyword evidence="11" id="KW-1185">Reference proteome</keyword>
<keyword evidence="7" id="KW-1133">Transmembrane helix</keyword>
<comment type="subcellular location">
    <subcellularLocation>
        <location evidence="1">Golgi apparatus membrane</location>
        <topology evidence="1">Single-pass type II membrane protein</topology>
    </subcellularLocation>
</comment>
<evidence type="ECO:0000256" key="2">
    <source>
        <dbReference type="ARBA" id="ARBA00004922"/>
    </source>
</evidence>
<comment type="pathway">
    <text evidence="2">Protein modification; protein glycosylation.</text>
</comment>
<reference evidence="10 11" key="1">
    <citation type="submission" date="2016-05" db="EMBL/GenBank/DDBJ databases">
        <title>A degradative enzymes factory behind the ericoid mycorrhizal symbiosis.</title>
        <authorList>
            <consortium name="DOE Joint Genome Institute"/>
            <person name="Martino E."/>
            <person name="Morin E."/>
            <person name="Grelet G."/>
            <person name="Kuo A."/>
            <person name="Kohler A."/>
            <person name="Daghino S."/>
            <person name="Barry K."/>
            <person name="Choi C."/>
            <person name="Cichocki N."/>
            <person name="Clum A."/>
            <person name="Copeland A."/>
            <person name="Hainaut M."/>
            <person name="Haridas S."/>
            <person name="Labutti K."/>
            <person name="Lindquist E."/>
            <person name="Lipzen A."/>
            <person name="Khouja H.-R."/>
            <person name="Murat C."/>
            <person name="Ohm R."/>
            <person name="Olson A."/>
            <person name="Spatafora J."/>
            <person name="Veneault-Fourrey C."/>
            <person name="Henrissat B."/>
            <person name="Grigoriev I."/>
            <person name="Martin F."/>
            <person name="Perotto S."/>
        </authorList>
    </citation>
    <scope>NUCLEOTIDE SEQUENCE [LARGE SCALE GENOMIC DNA]</scope>
    <source>
        <strain evidence="10 11">UAMH 7357</strain>
    </source>
</reference>
<dbReference type="GO" id="GO:0000026">
    <property type="term" value="F:alpha-1,2-mannosyltransferase activity"/>
    <property type="evidence" value="ECO:0007669"/>
    <property type="project" value="TreeGrafter"/>
</dbReference>
<evidence type="ECO:0000256" key="1">
    <source>
        <dbReference type="ARBA" id="ARBA00004323"/>
    </source>
</evidence>
<comment type="similarity">
    <text evidence="3">Belongs to the MNN1/MNT family.</text>
</comment>
<protein>
    <submittedName>
        <fullName evidence="10">Glycosyltransferase family 71 protein</fullName>
    </submittedName>
</protein>
<dbReference type="GO" id="GO:0046354">
    <property type="term" value="P:mannan biosynthetic process"/>
    <property type="evidence" value="ECO:0007669"/>
    <property type="project" value="TreeGrafter"/>
</dbReference>
<dbReference type="SUPFAM" id="SSF53448">
    <property type="entry name" value="Nucleotide-diphospho-sugar transferases"/>
    <property type="match status" value="1"/>
</dbReference>
<keyword evidence="4 10" id="KW-0808">Transferase</keyword>
<sequence length="382" mass="42815">MNESDIQSMQQSHSLFLDLLKTKRPEIEYERGTKGIVTSAGGSLLPVLIISLLMLRRSGSTLPVEVFLAAEEEYESQICDVVLPSLNARCIILSDLLQNTPHTFTIKTYQLKIFAMLFSSFESLLFLDADNFPIHPPEELFDTEPFTTHQLVLWPDYWTSTASPYFSTITGLEPSVLQTRPTIEAGQILVSKRHHAKTLLLAAYYNVYSNYFYTMLTQGGPGEGDKDTFASAALVLNTTFYTVDHPPVNLGVRSAGGSATVQYDPSIPFNCPEVHSEPCKERPFFIHASWPPKMNALSKILYTREWGSESHSMELFGFDLEKVVWGYMIEVACNDWEFMDWGKGNKSQTGVCEQSRKCFRDVFGVDYEGENDVGIGGDGGLT</sequence>
<keyword evidence="8" id="KW-0333">Golgi apparatus</keyword>
<evidence type="ECO:0000256" key="4">
    <source>
        <dbReference type="ARBA" id="ARBA00022679"/>
    </source>
</evidence>
<keyword evidence="5" id="KW-0812">Transmembrane</keyword>
<dbReference type="PANTHER" id="PTHR31646">
    <property type="entry name" value="ALPHA-1,2-MANNOSYLTRANSFERASE MNN2"/>
    <property type="match status" value="1"/>
</dbReference>
<gene>
    <name evidence="10" type="ORF">NA56DRAFT_645563</name>
</gene>
<name>A0A2J6Q675_9HELO</name>
<evidence type="ECO:0000256" key="7">
    <source>
        <dbReference type="ARBA" id="ARBA00022989"/>
    </source>
</evidence>
<dbReference type="AlphaFoldDB" id="A0A2J6Q675"/>
<accession>A0A2J6Q675</accession>
<evidence type="ECO:0000256" key="8">
    <source>
        <dbReference type="ARBA" id="ARBA00023034"/>
    </source>
</evidence>
<dbReference type="EMBL" id="KZ613480">
    <property type="protein sequence ID" value="PMD21769.1"/>
    <property type="molecule type" value="Genomic_DNA"/>
</dbReference>
<dbReference type="OrthoDB" id="430354at2759"/>
<keyword evidence="6" id="KW-0735">Signal-anchor</keyword>
<keyword evidence="9" id="KW-0472">Membrane</keyword>
<dbReference type="PANTHER" id="PTHR31646:SF1">
    <property type="entry name" value="ALPHA-1,2-MANNOSYLTRANSFERASE MNN2"/>
    <property type="match status" value="1"/>
</dbReference>
<dbReference type="Gene3D" id="3.90.550.10">
    <property type="entry name" value="Spore Coat Polysaccharide Biosynthesis Protein SpsA, Chain A"/>
    <property type="match status" value="1"/>
</dbReference>
<evidence type="ECO:0000256" key="6">
    <source>
        <dbReference type="ARBA" id="ARBA00022968"/>
    </source>
</evidence>
<evidence type="ECO:0000313" key="10">
    <source>
        <dbReference type="EMBL" id="PMD21769.1"/>
    </source>
</evidence>
<dbReference type="InterPro" id="IPR029044">
    <property type="entry name" value="Nucleotide-diphossugar_trans"/>
</dbReference>